<sequence length="227" mass="25202">MASVNEEAHYLHWSFNGSTHVLFAGLYLDSFATFAVASLLVIFLCSAERFLSFLIEEEWAPRFASRSRWKTALWNSSLYWITTLLRLAYMLCAMSFHVGLLLVIATALASAHFLVQLRKESRLSRGSYSSIEEPSFHDDIPNPTLPLINRPRSKSKPDGIFIHPQHSNLARADAAAIQLGLGGPTERVSRGGIPQMNNEPLWQAGSGRNAARALLSTNDHFDIGSSD</sequence>
<protein>
    <recommendedName>
        <fullName evidence="4">Copper transporter</fullName>
    </recommendedName>
</protein>
<dbReference type="EMBL" id="JAACJN010000146">
    <property type="protein sequence ID" value="KAF5366935.1"/>
    <property type="molecule type" value="Genomic_DNA"/>
</dbReference>
<gene>
    <name evidence="2" type="ORF">D9757_010841</name>
</gene>
<evidence type="ECO:0000256" key="1">
    <source>
        <dbReference type="SAM" id="Phobius"/>
    </source>
</evidence>
<dbReference type="OrthoDB" id="73901at2759"/>
<comment type="caution">
    <text evidence="2">The sequence shown here is derived from an EMBL/GenBank/DDBJ whole genome shotgun (WGS) entry which is preliminary data.</text>
</comment>
<keyword evidence="3" id="KW-1185">Reference proteome</keyword>
<reference evidence="2 3" key="1">
    <citation type="journal article" date="2020" name="ISME J.">
        <title>Uncovering the hidden diversity of litter-decomposition mechanisms in mushroom-forming fungi.</title>
        <authorList>
            <person name="Floudas D."/>
            <person name="Bentzer J."/>
            <person name="Ahren D."/>
            <person name="Johansson T."/>
            <person name="Persson P."/>
            <person name="Tunlid A."/>
        </authorList>
    </citation>
    <scope>NUCLEOTIDE SEQUENCE [LARGE SCALE GENOMIC DNA]</scope>
    <source>
        <strain evidence="2 3">CBS 406.79</strain>
    </source>
</reference>
<evidence type="ECO:0000313" key="2">
    <source>
        <dbReference type="EMBL" id="KAF5366935.1"/>
    </source>
</evidence>
<keyword evidence="1" id="KW-0472">Membrane</keyword>
<evidence type="ECO:0008006" key="4">
    <source>
        <dbReference type="Google" id="ProtNLM"/>
    </source>
</evidence>
<name>A0A8H5LR61_9AGAR</name>
<proteinExistence type="predicted"/>
<dbReference type="Proteomes" id="UP000518752">
    <property type="component" value="Unassembled WGS sequence"/>
</dbReference>
<accession>A0A8H5LR61</accession>
<keyword evidence="1" id="KW-0812">Transmembrane</keyword>
<organism evidence="2 3">
    <name type="scientific">Collybiopsis confluens</name>
    <dbReference type="NCBI Taxonomy" id="2823264"/>
    <lineage>
        <taxon>Eukaryota</taxon>
        <taxon>Fungi</taxon>
        <taxon>Dikarya</taxon>
        <taxon>Basidiomycota</taxon>
        <taxon>Agaricomycotina</taxon>
        <taxon>Agaricomycetes</taxon>
        <taxon>Agaricomycetidae</taxon>
        <taxon>Agaricales</taxon>
        <taxon>Marasmiineae</taxon>
        <taxon>Omphalotaceae</taxon>
        <taxon>Collybiopsis</taxon>
    </lineage>
</organism>
<dbReference type="AlphaFoldDB" id="A0A8H5LR61"/>
<feature type="transmembrane region" description="Helical" evidence="1">
    <location>
        <begin position="20"/>
        <end position="45"/>
    </location>
</feature>
<evidence type="ECO:0000313" key="3">
    <source>
        <dbReference type="Proteomes" id="UP000518752"/>
    </source>
</evidence>
<feature type="transmembrane region" description="Helical" evidence="1">
    <location>
        <begin position="95"/>
        <end position="115"/>
    </location>
</feature>
<keyword evidence="1" id="KW-1133">Transmembrane helix</keyword>